<comment type="similarity">
    <text evidence="1">Belongs to the shugoshin family.</text>
</comment>
<dbReference type="GO" id="GO:0005634">
    <property type="term" value="C:nucleus"/>
    <property type="evidence" value="ECO:0007669"/>
    <property type="project" value="InterPro"/>
</dbReference>
<gene>
    <name evidence="6" type="ORF">Rhopal_001446-T1</name>
</gene>
<feature type="compositionally biased region" description="Low complexity" evidence="4">
    <location>
        <begin position="260"/>
        <end position="272"/>
    </location>
</feature>
<keyword evidence="7" id="KW-1185">Reference proteome</keyword>
<dbReference type="InterPro" id="IPR011515">
    <property type="entry name" value="Shugoshin_C"/>
</dbReference>
<dbReference type="GO" id="GO:0000775">
    <property type="term" value="C:chromosome, centromeric region"/>
    <property type="evidence" value="ECO:0007669"/>
    <property type="project" value="InterPro"/>
</dbReference>
<feature type="compositionally biased region" description="Acidic residues" evidence="4">
    <location>
        <begin position="382"/>
        <end position="397"/>
    </location>
</feature>
<comment type="caution">
    <text evidence="6">The sequence shown here is derived from an EMBL/GenBank/DDBJ whole genome shotgun (WGS) entry which is preliminary data.</text>
</comment>
<feature type="region of interest" description="Disordered" evidence="4">
    <location>
        <begin position="129"/>
        <end position="680"/>
    </location>
</feature>
<proteinExistence type="inferred from homology"/>
<evidence type="ECO:0000256" key="4">
    <source>
        <dbReference type="SAM" id="MobiDB-lite"/>
    </source>
</evidence>
<reference evidence="6 7" key="1">
    <citation type="submission" date="2021-12" db="EMBL/GenBank/DDBJ databases">
        <title>High titer production of polyol ester of fatty acids by Rhodotorula paludigena BS15 towards product separation-free biomass refinery.</title>
        <authorList>
            <person name="Mano J."/>
            <person name="Ono H."/>
            <person name="Tanaka T."/>
            <person name="Naito K."/>
            <person name="Sushida H."/>
            <person name="Ike M."/>
            <person name="Tokuyasu K."/>
            <person name="Kitaoka M."/>
        </authorList>
    </citation>
    <scope>NUCLEOTIDE SEQUENCE [LARGE SCALE GENOMIC DNA]</scope>
    <source>
        <strain evidence="6 7">BS15</strain>
    </source>
</reference>
<dbReference type="GO" id="GO:0045132">
    <property type="term" value="P:meiotic chromosome segregation"/>
    <property type="evidence" value="ECO:0007669"/>
    <property type="project" value="InterPro"/>
</dbReference>
<feature type="compositionally biased region" description="Basic and acidic residues" evidence="4">
    <location>
        <begin position="442"/>
        <end position="451"/>
    </location>
</feature>
<dbReference type="EMBL" id="BQKY01000003">
    <property type="protein sequence ID" value="GJN88480.1"/>
    <property type="molecule type" value="Genomic_DNA"/>
</dbReference>
<accession>A0AAV5GFI2</accession>
<sequence length="700" mass="73831">MPQGSNHQSTSLMLETYEAFKRKHLSQNKEIIHKNSELHKHVARQISLMRAERLSLKGSHFQLECENAALRDKLDRAQERERQLVDERDRLRRHGGGPELDYDQVEGMRIALANAVAALQAFGLMLPSSASPTPSPQAYKAVPDVEPASPSTLPLSSTSSAPVSAPDDPNSNISVSRRRSLAARAARPSFTAAPDLSNISEGDASSDDPDAASAPSWRQPVLSQMTSEPPQPRASTSTATVPRARSPSPPPPTSPPPVVAPLSTLTRPSRAPRAPPKAPSAASHDSLSLSASTPASGRPKRRVSGMLRPRIEAAGFSTEEGMAEEEEEEEERREDSEDEYVPPAALAAPARAARKSRASGVGAALGTSTRATRSGRTPEATPEPELDPAEEQAEETEEIRGATRAPLREVQQVAATGPRASTAGKVKANSVAAPDALSVGATDRKPVEEPRAAAAAAASAHRGSALLKAKKDALRRLASPAPSAAEADGSESETSLQSSAALDGSLGATPTAAKARLGRAKKAVEEMDTLSEEGGSSQPVEEQEEGAGGRRARKSVNYALPKLNTKMRRPEDYKPVTKPAVPAAKPRKSTKVGSIPPPPPSDTPAPRVASLAGKKPPAPAAVAPDEDSPSEADEADEAASDEDEDDDDAWSEQKFLRRASGVTSRHARASSAATMDAAERRQLVKPVGRVVTSRRHSVAV</sequence>
<name>A0AAV5GFI2_9BASI</name>
<evidence type="ECO:0000313" key="6">
    <source>
        <dbReference type="EMBL" id="GJN88480.1"/>
    </source>
</evidence>
<feature type="compositionally biased region" description="Pro residues" evidence="4">
    <location>
        <begin position="247"/>
        <end position="259"/>
    </location>
</feature>
<evidence type="ECO:0000256" key="1">
    <source>
        <dbReference type="ARBA" id="ARBA00010845"/>
    </source>
</evidence>
<feature type="coiled-coil region" evidence="3">
    <location>
        <begin position="60"/>
        <end position="94"/>
    </location>
</feature>
<evidence type="ECO:0000256" key="2">
    <source>
        <dbReference type="ARBA" id="ARBA00022829"/>
    </source>
</evidence>
<keyword evidence="3" id="KW-0175">Coiled coil</keyword>
<feature type="domain" description="Shugoshin C-terminal" evidence="5">
    <location>
        <begin position="550"/>
        <end position="569"/>
    </location>
</feature>
<dbReference type="AlphaFoldDB" id="A0AAV5GFI2"/>
<evidence type="ECO:0000259" key="5">
    <source>
        <dbReference type="Pfam" id="PF07557"/>
    </source>
</evidence>
<feature type="compositionally biased region" description="Low complexity" evidence="4">
    <location>
        <begin position="279"/>
        <end position="292"/>
    </location>
</feature>
<feature type="compositionally biased region" description="Acidic residues" evidence="4">
    <location>
        <begin position="624"/>
        <end position="650"/>
    </location>
</feature>
<protein>
    <recommendedName>
        <fullName evidence="5">Shugoshin C-terminal domain-containing protein</fullName>
    </recommendedName>
</protein>
<feature type="compositionally biased region" description="Low complexity" evidence="4">
    <location>
        <begin position="182"/>
        <end position="194"/>
    </location>
</feature>
<feature type="compositionally biased region" description="Low complexity" evidence="4">
    <location>
        <begin position="358"/>
        <end position="377"/>
    </location>
</feature>
<evidence type="ECO:0000256" key="3">
    <source>
        <dbReference type="SAM" id="Coils"/>
    </source>
</evidence>
<evidence type="ECO:0000313" key="7">
    <source>
        <dbReference type="Proteomes" id="UP001342314"/>
    </source>
</evidence>
<dbReference type="Proteomes" id="UP001342314">
    <property type="component" value="Unassembled WGS sequence"/>
</dbReference>
<organism evidence="6 7">
    <name type="scientific">Rhodotorula paludigena</name>
    <dbReference type="NCBI Taxonomy" id="86838"/>
    <lineage>
        <taxon>Eukaryota</taxon>
        <taxon>Fungi</taxon>
        <taxon>Dikarya</taxon>
        <taxon>Basidiomycota</taxon>
        <taxon>Pucciniomycotina</taxon>
        <taxon>Microbotryomycetes</taxon>
        <taxon>Sporidiobolales</taxon>
        <taxon>Sporidiobolaceae</taxon>
        <taxon>Rhodotorula</taxon>
    </lineage>
</organism>
<feature type="compositionally biased region" description="Polar residues" evidence="4">
    <location>
        <begin position="221"/>
        <end position="238"/>
    </location>
</feature>
<feature type="compositionally biased region" description="Low complexity" evidence="4">
    <location>
        <begin position="341"/>
        <end position="351"/>
    </location>
</feature>
<feature type="compositionally biased region" description="Acidic residues" evidence="4">
    <location>
        <begin position="321"/>
        <end position="340"/>
    </location>
</feature>
<dbReference type="Pfam" id="PF07557">
    <property type="entry name" value="Shugoshin_C"/>
    <property type="match status" value="1"/>
</dbReference>
<keyword evidence="2" id="KW-0159">Chromosome partition</keyword>
<feature type="compositionally biased region" description="Low complexity" evidence="4">
    <location>
        <begin position="147"/>
        <end position="169"/>
    </location>
</feature>